<gene>
    <name evidence="1" type="ORF">ENV14_00995</name>
</gene>
<reference evidence="1" key="1">
    <citation type="journal article" date="2020" name="mSystems">
        <title>Genome- and Community-Level Interaction Insights into Carbon Utilization and Element Cycling Functions of Hydrothermarchaeota in Hydrothermal Sediment.</title>
        <authorList>
            <person name="Zhou Z."/>
            <person name="Liu Y."/>
            <person name="Xu W."/>
            <person name="Pan J."/>
            <person name="Luo Z.H."/>
            <person name="Li M."/>
        </authorList>
    </citation>
    <scope>NUCLEOTIDE SEQUENCE [LARGE SCALE GENOMIC DNA]</scope>
    <source>
        <strain evidence="1">SpSt-732</strain>
    </source>
</reference>
<evidence type="ECO:0000313" key="1">
    <source>
        <dbReference type="EMBL" id="HGI86966.1"/>
    </source>
</evidence>
<proteinExistence type="predicted"/>
<accession>A0A7C4FFE4</accession>
<sequence>MAKYLEGHNDVVGGVIVRHRK</sequence>
<organism evidence="1">
    <name type="scientific">Ignisphaera aggregans</name>
    <dbReference type="NCBI Taxonomy" id="334771"/>
    <lineage>
        <taxon>Archaea</taxon>
        <taxon>Thermoproteota</taxon>
        <taxon>Thermoprotei</taxon>
        <taxon>Desulfurococcales</taxon>
        <taxon>Desulfurococcaceae</taxon>
        <taxon>Ignisphaera</taxon>
    </lineage>
</organism>
<protein>
    <submittedName>
        <fullName evidence="1">Uncharacterized protein</fullName>
    </submittedName>
</protein>
<dbReference type="EMBL" id="DTFF01000010">
    <property type="protein sequence ID" value="HGI86966.1"/>
    <property type="molecule type" value="Genomic_DNA"/>
</dbReference>
<dbReference type="AlphaFoldDB" id="A0A7C4FFE4"/>
<comment type="caution">
    <text evidence="1">The sequence shown here is derived from an EMBL/GenBank/DDBJ whole genome shotgun (WGS) entry which is preliminary data.</text>
</comment>
<name>A0A7C4FFE4_9CREN</name>